<feature type="transmembrane region" description="Helical" evidence="8">
    <location>
        <begin position="145"/>
        <end position="162"/>
    </location>
</feature>
<evidence type="ECO:0000256" key="1">
    <source>
        <dbReference type="ARBA" id="ARBA00004651"/>
    </source>
</evidence>
<keyword evidence="7 8" id="KW-0472">Membrane</keyword>
<evidence type="ECO:0000256" key="2">
    <source>
        <dbReference type="ARBA" id="ARBA00022475"/>
    </source>
</evidence>
<evidence type="ECO:0000256" key="6">
    <source>
        <dbReference type="ARBA" id="ARBA00022989"/>
    </source>
</evidence>
<accession>A0A7J5ADB4</accession>
<dbReference type="AlphaFoldDB" id="A0A7J5ADB4"/>
<dbReference type="Proteomes" id="UP000490922">
    <property type="component" value="Unassembled WGS sequence"/>
</dbReference>
<keyword evidence="3" id="KW-0328">Glycosyltransferase</keyword>
<evidence type="ECO:0000256" key="7">
    <source>
        <dbReference type="ARBA" id="ARBA00023136"/>
    </source>
</evidence>
<keyword evidence="10" id="KW-1185">Reference proteome</keyword>
<comment type="subcellular location">
    <subcellularLocation>
        <location evidence="1">Cell membrane</location>
        <topology evidence="1">Multi-pass membrane protein</topology>
    </subcellularLocation>
</comment>
<dbReference type="PANTHER" id="PTHR33908:SF11">
    <property type="entry name" value="MEMBRANE PROTEIN"/>
    <property type="match status" value="1"/>
</dbReference>
<evidence type="ECO:0008006" key="11">
    <source>
        <dbReference type="Google" id="ProtNLM"/>
    </source>
</evidence>
<dbReference type="GO" id="GO:0016763">
    <property type="term" value="F:pentosyltransferase activity"/>
    <property type="evidence" value="ECO:0007669"/>
    <property type="project" value="TreeGrafter"/>
</dbReference>
<proteinExistence type="predicted"/>
<feature type="transmembrane region" description="Helical" evidence="8">
    <location>
        <begin position="169"/>
        <end position="184"/>
    </location>
</feature>
<protein>
    <recommendedName>
        <fullName evidence="11">Glycosyltransferase family 39 protein</fullName>
    </recommendedName>
</protein>
<feature type="transmembrane region" description="Helical" evidence="8">
    <location>
        <begin position="387"/>
        <end position="406"/>
    </location>
</feature>
<dbReference type="InterPro" id="IPR050297">
    <property type="entry name" value="LipidA_mod_glycosyltrf_83"/>
</dbReference>
<feature type="transmembrane region" description="Helical" evidence="8">
    <location>
        <begin position="412"/>
        <end position="431"/>
    </location>
</feature>
<dbReference type="GO" id="GO:0009103">
    <property type="term" value="P:lipopolysaccharide biosynthetic process"/>
    <property type="evidence" value="ECO:0007669"/>
    <property type="project" value="UniProtKB-ARBA"/>
</dbReference>
<keyword evidence="6 8" id="KW-1133">Transmembrane helix</keyword>
<feature type="transmembrane region" description="Helical" evidence="8">
    <location>
        <begin position="217"/>
        <end position="238"/>
    </location>
</feature>
<dbReference type="EMBL" id="WAEM01000005">
    <property type="protein sequence ID" value="KAB1155554.1"/>
    <property type="molecule type" value="Genomic_DNA"/>
</dbReference>
<evidence type="ECO:0000256" key="8">
    <source>
        <dbReference type="SAM" id="Phobius"/>
    </source>
</evidence>
<comment type="caution">
    <text evidence="9">The sequence shown here is derived from an EMBL/GenBank/DDBJ whole genome shotgun (WGS) entry which is preliminary data.</text>
</comment>
<feature type="transmembrane region" description="Helical" evidence="8">
    <location>
        <begin position="12"/>
        <end position="31"/>
    </location>
</feature>
<evidence type="ECO:0000256" key="5">
    <source>
        <dbReference type="ARBA" id="ARBA00022692"/>
    </source>
</evidence>
<reference evidence="9 10" key="1">
    <citation type="submission" date="2019-09" db="EMBL/GenBank/DDBJ databases">
        <title>Flavobacterium sp. nov., isolated from glacier ice.</title>
        <authorList>
            <person name="Liu Q."/>
        </authorList>
    </citation>
    <scope>NUCLEOTIDE SEQUENCE [LARGE SCALE GENOMIC DNA]</scope>
    <source>
        <strain evidence="9 10">NBRC 112527</strain>
    </source>
</reference>
<sequence>MHKMDFSTKRITIAIVLISFLMMLIVSNLPFKAKPFGDITFHEESKNMALFIKGDIPFDKVVITKAPGPILFYTPAYLLAPSDANDDELWVYGVVFTSIIITISLLLIFRIATSFFSKEVGLLSLLLFFIFPIHCYYSLGIIGEAPAFFSLALAIYGWAIAFHEPNRKLGWIVMTLGLWFLILNRPNAMLILGIGFLVIFYSFFKNKIFFNTYGKKIAVTFFSIGVLGIGVLQLAKYITGNKSGMNQSSYFYYVAHQGRFEFREEPTDFRFWDNDFRSDSKDYQNWSKSGEYLTKVMEKTNRSYEEVYKEFLINDAIEHPFWFTRQFFVKCIYGHLYFINSISPEKFVMGPFKGSMGYWIFILIINSINLLIIAGAFLFLIKQRNLIDYWIFWSIIIALLIFHGLIYMEPRYLFPSRVALYIMSAAGLYRLRWVKNIINRMAVYLFPISKNDKF</sequence>
<dbReference type="OrthoDB" id="1320601at2"/>
<feature type="transmembrane region" description="Helical" evidence="8">
    <location>
        <begin position="89"/>
        <end position="108"/>
    </location>
</feature>
<keyword evidence="2" id="KW-1003">Cell membrane</keyword>
<evidence type="ECO:0000256" key="4">
    <source>
        <dbReference type="ARBA" id="ARBA00022679"/>
    </source>
</evidence>
<feature type="transmembrane region" description="Helical" evidence="8">
    <location>
        <begin position="356"/>
        <end position="380"/>
    </location>
</feature>
<dbReference type="PANTHER" id="PTHR33908">
    <property type="entry name" value="MANNOSYLTRANSFERASE YKCB-RELATED"/>
    <property type="match status" value="1"/>
</dbReference>
<evidence type="ECO:0000313" key="10">
    <source>
        <dbReference type="Proteomes" id="UP000490922"/>
    </source>
</evidence>
<name>A0A7J5ADB4_9FLAO</name>
<gene>
    <name evidence="9" type="ORF">F6464_10590</name>
</gene>
<feature type="transmembrane region" description="Helical" evidence="8">
    <location>
        <begin position="190"/>
        <end position="210"/>
    </location>
</feature>
<evidence type="ECO:0000256" key="3">
    <source>
        <dbReference type="ARBA" id="ARBA00022676"/>
    </source>
</evidence>
<organism evidence="9 10">
    <name type="scientific">Flavobacterium luteum</name>
    <dbReference type="NCBI Taxonomy" id="2026654"/>
    <lineage>
        <taxon>Bacteria</taxon>
        <taxon>Pseudomonadati</taxon>
        <taxon>Bacteroidota</taxon>
        <taxon>Flavobacteriia</taxon>
        <taxon>Flavobacteriales</taxon>
        <taxon>Flavobacteriaceae</taxon>
        <taxon>Flavobacterium</taxon>
    </lineage>
</organism>
<evidence type="ECO:0000313" key="9">
    <source>
        <dbReference type="EMBL" id="KAB1155554.1"/>
    </source>
</evidence>
<keyword evidence="5 8" id="KW-0812">Transmembrane</keyword>
<keyword evidence="4" id="KW-0808">Transferase</keyword>
<feature type="transmembrane region" description="Helical" evidence="8">
    <location>
        <begin position="120"/>
        <end position="139"/>
    </location>
</feature>
<dbReference type="GO" id="GO:0005886">
    <property type="term" value="C:plasma membrane"/>
    <property type="evidence" value="ECO:0007669"/>
    <property type="project" value="UniProtKB-SubCell"/>
</dbReference>